<feature type="transmembrane region" description="Helical" evidence="15">
    <location>
        <begin position="212"/>
        <end position="230"/>
    </location>
</feature>
<accession>A0A9E7A3C9</accession>
<feature type="transmembrane region" description="Helical" evidence="15">
    <location>
        <begin position="184"/>
        <end position="206"/>
    </location>
</feature>
<dbReference type="InterPro" id="IPR036163">
    <property type="entry name" value="HMA_dom_sf"/>
</dbReference>
<dbReference type="SUPFAM" id="SSF55008">
    <property type="entry name" value="HMA, heavy metal-associated domain"/>
    <property type="match status" value="1"/>
</dbReference>
<dbReference type="PANTHER" id="PTHR43520:SF5">
    <property type="entry name" value="CATION-TRANSPORTING P-TYPE ATPASE-RELATED"/>
    <property type="match status" value="1"/>
</dbReference>
<dbReference type="Gene3D" id="3.40.50.1000">
    <property type="entry name" value="HAD superfamily/HAD-like"/>
    <property type="match status" value="1"/>
</dbReference>
<comment type="similarity">
    <text evidence="2 15">Belongs to the cation transport ATPase (P-type) (TC 3.A.3) family. Type IB subfamily.</text>
</comment>
<dbReference type="RefSeq" id="WP_244450144.1">
    <property type="nucleotide sequence ID" value="NZ_CP083239.1"/>
</dbReference>
<organism evidence="17 18">
    <name type="scientific">Ancylobacter polymorphus</name>
    <dbReference type="NCBI Taxonomy" id="223390"/>
    <lineage>
        <taxon>Bacteria</taxon>
        <taxon>Pseudomonadati</taxon>
        <taxon>Pseudomonadota</taxon>
        <taxon>Alphaproteobacteria</taxon>
        <taxon>Hyphomicrobiales</taxon>
        <taxon>Xanthobacteraceae</taxon>
        <taxon>Ancylobacter</taxon>
    </lineage>
</organism>
<dbReference type="InterPro" id="IPR023298">
    <property type="entry name" value="ATPase_P-typ_TM_dom_sf"/>
</dbReference>
<dbReference type="SUPFAM" id="SSF81653">
    <property type="entry name" value="Calcium ATPase, transduction domain A"/>
    <property type="match status" value="1"/>
</dbReference>
<name>A0A9E7A3C9_9HYPH</name>
<dbReference type="Gene3D" id="3.40.1110.10">
    <property type="entry name" value="Calcium-transporting ATPase, cytoplasmic domain N"/>
    <property type="match status" value="1"/>
</dbReference>
<evidence type="ECO:0000256" key="7">
    <source>
        <dbReference type="ARBA" id="ARBA00022723"/>
    </source>
</evidence>
<keyword evidence="8 15" id="KW-0547">Nucleotide-binding</keyword>
<feature type="transmembrane region" description="Helical" evidence="15">
    <location>
        <begin position="713"/>
        <end position="731"/>
    </location>
</feature>
<evidence type="ECO:0000256" key="14">
    <source>
        <dbReference type="ARBA" id="ARBA00023136"/>
    </source>
</evidence>
<evidence type="ECO:0000256" key="10">
    <source>
        <dbReference type="ARBA" id="ARBA00022842"/>
    </source>
</evidence>
<dbReference type="GO" id="GO:0055070">
    <property type="term" value="P:copper ion homeostasis"/>
    <property type="evidence" value="ECO:0007669"/>
    <property type="project" value="TreeGrafter"/>
</dbReference>
<dbReference type="InterPro" id="IPR059000">
    <property type="entry name" value="ATPase_P-type_domA"/>
</dbReference>
<evidence type="ECO:0000256" key="1">
    <source>
        <dbReference type="ARBA" id="ARBA00004651"/>
    </source>
</evidence>
<evidence type="ECO:0000313" key="18">
    <source>
        <dbReference type="Proteomes" id="UP000831684"/>
    </source>
</evidence>
<dbReference type="GO" id="GO:0005507">
    <property type="term" value="F:copper ion binding"/>
    <property type="evidence" value="ECO:0007669"/>
    <property type="project" value="TreeGrafter"/>
</dbReference>
<evidence type="ECO:0000256" key="11">
    <source>
        <dbReference type="ARBA" id="ARBA00022967"/>
    </source>
</evidence>
<reference evidence="17" key="1">
    <citation type="submission" date="2021-09" db="EMBL/GenBank/DDBJ databases">
        <title>Network and meta-omics reveal the key degrader and cooperation patterns in an efficient 1,4-dioxane-degrading microbial community.</title>
        <authorList>
            <person name="Dai C."/>
        </authorList>
    </citation>
    <scope>NUCLEOTIDE SEQUENCE</scope>
    <source>
        <strain evidence="17">ZM13</strain>
    </source>
</reference>
<comment type="subcellular location">
    <subcellularLocation>
        <location evidence="1">Cell membrane</location>
        <topology evidence="1">Multi-pass membrane protein</topology>
    </subcellularLocation>
</comment>
<feature type="transmembrane region" description="Helical" evidence="15">
    <location>
        <begin position="399"/>
        <end position="427"/>
    </location>
</feature>
<dbReference type="NCBIfam" id="TIGR01494">
    <property type="entry name" value="ATPase_P-type"/>
    <property type="match status" value="2"/>
</dbReference>
<evidence type="ECO:0000259" key="16">
    <source>
        <dbReference type="PROSITE" id="PS50846"/>
    </source>
</evidence>
<evidence type="ECO:0000256" key="6">
    <source>
        <dbReference type="ARBA" id="ARBA00022692"/>
    </source>
</evidence>
<dbReference type="GO" id="GO:0005524">
    <property type="term" value="F:ATP binding"/>
    <property type="evidence" value="ECO:0007669"/>
    <property type="project" value="UniProtKB-UniRule"/>
</dbReference>
<sequence>MSLAYAPGATFEAASGPRSVLGFVESEGESRRLHLLVDGAHCAACIGTIESRLRADPCVTGARLNLALRRLSVEWQGEARHADVLAEAVEALGYKVAPFDPAHLARLDADTGREWLRALAIAAFASPNVMMLSLAVWAGQAQDMAPGTQALFQWLAALVTVPAVAVAGRPFFRSALRALRAGRSNIDVPIALSLLLTVLISLIELARQGRDVYFDSATALLFVLLLGRTLDFHVRARSRSAVERLLMLKAQGAAVCREDGTVEVLPASAIRPGMVVLVRAGERVPVDGTVLEGETELDVGIVTGESQPQAVAPGALVLAGSVALTAPLRIRASAGVADSHLADIVRLVERAERTRGSAVALADRVARIWTPVIHGVALATLAGWWLLADAGFAAALLHAVSVLIIACPCAIGLAVPAVQVVATGALLKRGILLRAGDALERLARIDQVVFDKTGTLTSGAPTVTSWPDDAEAIRLAAGLAAVSRHPVARALHAGHPQARPLADVEEIPGEGLRAPCAGGEVRLGRAAFCGLASDETMPGDAAASEVWLTRPGHPPARFLIEDAPRPEAARVVAAFAAAGMPATLLSGDRPAAVARLAGAVGIGDWQADQRPGDKLARLEALRAQGRRVLMAGDGLNDAPALAGAFVSASFAHGAPASQSAADLVLPSDDLAALPVAWRAARRARRLIVQNLILAALYNMALIPVAVLGLVTPLGAAIAMAASSLTVTLNALRAGVPAGERG</sequence>
<evidence type="ECO:0000256" key="3">
    <source>
        <dbReference type="ARBA" id="ARBA00022448"/>
    </source>
</evidence>
<evidence type="ECO:0000256" key="9">
    <source>
        <dbReference type="ARBA" id="ARBA00022840"/>
    </source>
</evidence>
<dbReference type="NCBIfam" id="TIGR01512">
    <property type="entry name" value="ATPase-IB2_Cd"/>
    <property type="match status" value="1"/>
</dbReference>
<keyword evidence="7 15" id="KW-0479">Metal-binding</keyword>
<keyword evidence="13" id="KW-0406">Ion transport</keyword>
<evidence type="ECO:0000256" key="12">
    <source>
        <dbReference type="ARBA" id="ARBA00022989"/>
    </source>
</evidence>
<dbReference type="Proteomes" id="UP000831684">
    <property type="component" value="Chromosome"/>
</dbReference>
<evidence type="ECO:0000256" key="2">
    <source>
        <dbReference type="ARBA" id="ARBA00006024"/>
    </source>
</evidence>
<dbReference type="GO" id="GO:0005886">
    <property type="term" value="C:plasma membrane"/>
    <property type="evidence" value="ECO:0007669"/>
    <property type="project" value="UniProtKB-SubCell"/>
</dbReference>
<evidence type="ECO:0000256" key="4">
    <source>
        <dbReference type="ARBA" id="ARBA00022475"/>
    </source>
</evidence>
<dbReference type="Pfam" id="PF00403">
    <property type="entry name" value="HMA"/>
    <property type="match status" value="1"/>
</dbReference>
<dbReference type="InterPro" id="IPR018303">
    <property type="entry name" value="ATPase_P-typ_P_site"/>
</dbReference>
<keyword evidence="9 15" id="KW-0067">ATP-binding</keyword>
<dbReference type="PRINTS" id="PR00119">
    <property type="entry name" value="CATATPASE"/>
</dbReference>
<evidence type="ECO:0000256" key="8">
    <source>
        <dbReference type="ARBA" id="ARBA00022741"/>
    </source>
</evidence>
<dbReference type="GO" id="GO:0043682">
    <property type="term" value="F:P-type divalent copper transporter activity"/>
    <property type="evidence" value="ECO:0007669"/>
    <property type="project" value="TreeGrafter"/>
</dbReference>
<dbReference type="AlphaFoldDB" id="A0A9E7A3C9"/>
<keyword evidence="10" id="KW-0460">Magnesium</keyword>
<dbReference type="NCBIfam" id="TIGR01525">
    <property type="entry name" value="ATPase-IB_hvy"/>
    <property type="match status" value="1"/>
</dbReference>
<feature type="domain" description="HMA" evidence="16">
    <location>
        <begin position="31"/>
        <end position="97"/>
    </location>
</feature>
<keyword evidence="3" id="KW-0813">Transport</keyword>
<proteinExistence type="inferred from homology"/>
<dbReference type="InterPro" id="IPR023299">
    <property type="entry name" value="ATPase_P-typ_cyto_dom_N"/>
</dbReference>
<dbReference type="InterPro" id="IPR006121">
    <property type="entry name" value="HMA_dom"/>
</dbReference>
<dbReference type="CDD" id="cd00371">
    <property type="entry name" value="HMA"/>
    <property type="match status" value="1"/>
</dbReference>
<evidence type="ECO:0000313" key="17">
    <source>
        <dbReference type="EMBL" id="UOK72445.1"/>
    </source>
</evidence>
<protein>
    <submittedName>
        <fullName evidence="17">Cadmium-translocating P-type ATPase</fullName>
    </submittedName>
</protein>
<dbReference type="InterPro" id="IPR027256">
    <property type="entry name" value="P-typ_ATPase_IB"/>
</dbReference>
<dbReference type="PANTHER" id="PTHR43520">
    <property type="entry name" value="ATP7, ISOFORM B"/>
    <property type="match status" value="1"/>
</dbReference>
<feature type="transmembrane region" description="Helical" evidence="15">
    <location>
        <begin position="151"/>
        <end position="172"/>
    </location>
</feature>
<dbReference type="Gene3D" id="3.30.70.100">
    <property type="match status" value="1"/>
</dbReference>
<keyword evidence="11" id="KW-1278">Translocase</keyword>
<feature type="transmembrane region" description="Helical" evidence="15">
    <location>
        <begin position="686"/>
        <end position="707"/>
    </location>
</feature>
<dbReference type="SUPFAM" id="SSF81665">
    <property type="entry name" value="Calcium ATPase, transmembrane domain M"/>
    <property type="match status" value="1"/>
</dbReference>
<dbReference type="GO" id="GO:0016887">
    <property type="term" value="F:ATP hydrolysis activity"/>
    <property type="evidence" value="ECO:0007669"/>
    <property type="project" value="InterPro"/>
</dbReference>
<dbReference type="Pfam" id="PF00702">
    <property type="entry name" value="Hydrolase"/>
    <property type="match status" value="1"/>
</dbReference>
<dbReference type="Gene3D" id="2.70.150.10">
    <property type="entry name" value="Calcium-transporting ATPase, cytoplasmic transduction domain A"/>
    <property type="match status" value="1"/>
</dbReference>
<evidence type="ECO:0000256" key="13">
    <source>
        <dbReference type="ARBA" id="ARBA00023065"/>
    </source>
</evidence>
<dbReference type="Pfam" id="PF00122">
    <property type="entry name" value="E1-E2_ATPase"/>
    <property type="match status" value="1"/>
</dbReference>
<keyword evidence="4 15" id="KW-1003">Cell membrane</keyword>
<gene>
    <name evidence="17" type="primary">cadA</name>
    <name evidence="17" type="ORF">K9D25_07015</name>
</gene>
<feature type="transmembrane region" description="Helical" evidence="15">
    <location>
        <begin position="115"/>
        <end position="139"/>
    </location>
</feature>
<dbReference type="PROSITE" id="PS00154">
    <property type="entry name" value="ATPASE_E1_E2"/>
    <property type="match status" value="1"/>
</dbReference>
<keyword evidence="14 15" id="KW-0472">Membrane</keyword>
<dbReference type="EMBL" id="CP083239">
    <property type="protein sequence ID" value="UOK72445.1"/>
    <property type="molecule type" value="Genomic_DNA"/>
</dbReference>
<dbReference type="NCBIfam" id="TIGR01511">
    <property type="entry name" value="ATPase-IB1_Cu"/>
    <property type="match status" value="1"/>
</dbReference>
<keyword evidence="5" id="KW-0597">Phosphoprotein</keyword>
<dbReference type="KEGG" id="apol:K9D25_07015"/>
<dbReference type="InterPro" id="IPR001757">
    <property type="entry name" value="P_typ_ATPase"/>
</dbReference>
<keyword evidence="12 15" id="KW-1133">Transmembrane helix</keyword>
<dbReference type="InterPro" id="IPR036412">
    <property type="entry name" value="HAD-like_sf"/>
</dbReference>
<dbReference type="SUPFAM" id="SSF56784">
    <property type="entry name" value="HAD-like"/>
    <property type="match status" value="1"/>
</dbReference>
<dbReference type="InterPro" id="IPR008250">
    <property type="entry name" value="ATPase_P-typ_transduc_dom_A_sf"/>
</dbReference>
<dbReference type="PROSITE" id="PS50846">
    <property type="entry name" value="HMA_2"/>
    <property type="match status" value="1"/>
</dbReference>
<feature type="transmembrane region" description="Helical" evidence="15">
    <location>
        <begin position="368"/>
        <end position="387"/>
    </location>
</feature>
<evidence type="ECO:0000256" key="5">
    <source>
        <dbReference type="ARBA" id="ARBA00022553"/>
    </source>
</evidence>
<evidence type="ECO:0000256" key="15">
    <source>
        <dbReference type="RuleBase" id="RU362081"/>
    </source>
</evidence>
<dbReference type="InterPro" id="IPR023214">
    <property type="entry name" value="HAD_sf"/>
</dbReference>
<keyword evidence="6 15" id="KW-0812">Transmembrane</keyword>